<accession>A0AAJ0C9S4</accession>
<feature type="region of interest" description="Disordered" evidence="1">
    <location>
        <begin position="612"/>
        <end position="653"/>
    </location>
</feature>
<feature type="compositionally biased region" description="Polar residues" evidence="1">
    <location>
        <begin position="216"/>
        <end position="233"/>
    </location>
</feature>
<feature type="compositionally biased region" description="Polar residues" evidence="1">
    <location>
        <begin position="306"/>
        <end position="315"/>
    </location>
</feature>
<feature type="compositionally biased region" description="Basic and acidic residues" evidence="1">
    <location>
        <begin position="458"/>
        <end position="476"/>
    </location>
</feature>
<feature type="compositionally biased region" description="Basic and acidic residues" evidence="1">
    <location>
        <begin position="406"/>
        <end position="417"/>
    </location>
</feature>
<feature type="compositionally biased region" description="Basic and acidic residues" evidence="1">
    <location>
        <begin position="612"/>
        <end position="646"/>
    </location>
</feature>
<evidence type="ECO:0000313" key="3">
    <source>
        <dbReference type="Proteomes" id="UP001244011"/>
    </source>
</evidence>
<reference evidence="2" key="1">
    <citation type="submission" date="2023-06" db="EMBL/GenBank/DDBJ databases">
        <title>Genome-scale phylogeny and comparative genomics of the fungal order Sordariales.</title>
        <authorList>
            <consortium name="Lawrence Berkeley National Laboratory"/>
            <person name="Hensen N."/>
            <person name="Bonometti L."/>
            <person name="Westerberg I."/>
            <person name="Brannstrom I.O."/>
            <person name="Guillou S."/>
            <person name="Cros-Aarteil S."/>
            <person name="Calhoun S."/>
            <person name="Haridas S."/>
            <person name="Kuo A."/>
            <person name="Mondo S."/>
            <person name="Pangilinan J."/>
            <person name="Riley R."/>
            <person name="Labutti K."/>
            <person name="Andreopoulos B."/>
            <person name="Lipzen A."/>
            <person name="Chen C."/>
            <person name="Yanf M."/>
            <person name="Daum C."/>
            <person name="Ng V."/>
            <person name="Clum A."/>
            <person name="Steindorff A."/>
            <person name="Ohm R."/>
            <person name="Martin F."/>
            <person name="Silar P."/>
            <person name="Natvig D."/>
            <person name="Lalanne C."/>
            <person name="Gautier V."/>
            <person name="Ament-Velasquez S.L."/>
            <person name="Kruys A."/>
            <person name="Hutchinson M.I."/>
            <person name="Powell A.J."/>
            <person name="Barry K."/>
            <person name="Miller A.N."/>
            <person name="Grigoriev I.V."/>
            <person name="Debuchy R."/>
            <person name="Gladieux P."/>
            <person name="Thoren M.H."/>
            <person name="Johannesson H."/>
        </authorList>
    </citation>
    <scope>NUCLEOTIDE SEQUENCE</scope>
    <source>
        <strain evidence="2">8032-3</strain>
    </source>
</reference>
<organism evidence="2 3">
    <name type="scientific">Phialemonium atrogriseum</name>
    <dbReference type="NCBI Taxonomy" id="1093897"/>
    <lineage>
        <taxon>Eukaryota</taxon>
        <taxon>Fungi</taxon>
        <taxon>Dikarya</taxon>
        <taxon>Ascomycota</taxon>
        <taxon>Pezizomycotina</taxon>
        <taxon>Sordariomycetes</taxon>
        <taxon>Sordariomycetidae</taxon>
        <taxon>Cephalothecales</taxon>
        <taxon>Cephalothecaceae</taxon>
        <taxon>Phialemonium</taxon>
    </lineage>
</organism>
<feature type="region of interest" description="Disordered" evidence="1">
    <location>
        <begin position="300"/>
        <end position="594"/>
    </location>
</feature>
<proteinExistence type="predicted"/>
<dbReference type="RefSeq" id="XP_060288819.1">
    <property type="nucleotide sequence ID" value="XM_060426494.1"/>
</dbReference>
<dbReference type="AlphaFoldDB" id="A0AAJ0C9S4"/>
<dbReference type="GeneID" id="85309681"/>
<feature type="compositionally biased region" description="Polar residues" evidence="1">
    <location>
        <begin position="532"/>
        <end position="594"/>
    </location>
</feature>
<sequence length="653" mass="70209">MATQFDILHDNDCGTDQTAATPSRVSATGATVLGELAVNTLHEGGTHATPESLALQLEKLHIRTPAKKVNGQTLNQIQTTTKPSPAVQVPEGLELHHQHPLPLALARSRLPTNEEQLSKHFAGQFEWVVALPVCQGSATKYKAHSNAARDSQDSTGRKKLYFGCNLVQRNSQSGGGRHREDQSADSYTLIATQIEGDEDSGLAETAVPWTAENMTDSGVNVSRTGSQQMANTDDNGEKARRTSEIVLGGKNDDIVEHIIALPPANLASRIEDSVEALDELEEQLEAINEVARLKGVLSPEAGKATAQGTKASSSADGAPKRAGSASGTSASRPGSSMLRTKAAESKGPVRKSNGTSSAKDEEKAASKAPPKRASIARPTSLLPPKPPARSSKPLTVPTFELPGEAVARRLKEQREARLSMQAIPEQGSVAASPARPRSSKPLTRPTFELPGEAISRQKRLDREEKLRKQEEDERNRRQFKARPNRSSMAPSTLPRETIASRARTNKGALAENSARAAPSTVSKRHSIAITPANGSALSTGESSRTVSQAPSRGRNSVIGSPLITQVSRATSASTGSVHGSVGKRSTMSAEELQQQKLRGKGIYVRDNSFTVDRERERREREAAAKHARQEAAERSRQLSREWAEKQRLKKLAA</sequence>
<feature type="compositionally biased region" description="Low complexity" evidence="1">
    <location>
        <begin position="322"/>
        <end position="336"/>
    </location>
</feature>
<feature type="region of interest" description="Disordered" evidence="1">
    <location>
        <begin position="216"/>
        <end position="240"/>
    </location>
</feature>
<dbReference type="EMBL" id="MU838997">
    <property type="protein sequence ID" value="KAK1772606.1"/>
    <property type="molecule type" value="Genomic_DNA"/>
</dbReference>
<dbReference type="Proteomes" id="UP001244011">
    <property type="component" value="Unassembled WGS sequence"/>
</dbReference>
<feature type="compositionally biased region" description="Low complexity" evidence="1">
    <location>
        <begin position="366"/>
        <end position="376"/>
    </location>
</feature>
<keyword evidence="3" id="KW-1185">Reference proteome</keyword>
<name>A0AAJ0C9S4_9PEZI</name>
<evidence type="ECO:0000256" key="1">
    <source>
        <dbReference type="SAM" id="MobiDB-lite"/>
    </source>
</evidence>
<comment type="caution">
    <text evidence="2">The sequence shown here is derived from an EMBL/GenBank/DDBJ whole genome shotgun (WGS) entry which is preliminary data.</text>
</comment>
<protein>
    <recommendedName>
        <fullName evidence="4">Carboxylesterase family protein</fullName>
    </recommendedName>
</protein>
<gene>
    <name evidence="2" type="ORF">QBC33DRAFT_521891</name>
</gene>
<evidence type="ECO:0000313" key="2">
    <source>
        <dbReference type="EMBL" id="KAK1772606.1"/>
    </source>
</evidence>
<evidence type="ECO:0008006" key="4">
    <source>
        <dbReference type="Google" id="ProtNLM"/>
    </source>
</evidence>